<dbReference type="OrthoDB" id="1550863at2"/>
<sequence>MTQHTKLLLKESYAILANFNIVDNVDIVKPDNLKKIGKVIMIIRAYRDIKPERYWDVPEGIA</sequence>
<name>A0A0F7KCW7_9PROT</name>
<dbReference type="EMBL" id="VNHT01000012">
    <property type="protein sequence ID" value="TYP90979.1"/>
    <property type="molecule type" value="Genomic_DNA"/>
</dbReference>
<reference evidence="3" key="1">
    <citation type="submission" date="2015-05" db="EMBL/GenBank/DDBJ databases">
        <title>Draft genome of Nitrosomonas communis strain Nm2.</title>
        <authorList>
            <person name="Kozlowski J.A."/>
            <person name="Kits K.D."/>
            <person name="Stein L.Y."/>
        </authorList>
    </citation>
    <scope>NUCLEOTIDE SEQUENCE [LARGE SCALE GENOMIC DNA]</scope>
    <source>
        <strain evidence="3">Nm2</strain>
    </source>
</reference>
<organism evidence="1 3">
    <name type="scientific">Nitrosomonas communis</name>
    <dbReference type="NCBI Taxonomy" id="44574"/>
    <lineage>
        <taxon>Bacteria</taxon>
        <taxon>Pseudomonadati</taxon>
        <taxon>Pseudomonadota</taxon>
        <taxon>Betaproteobacteria</taxon>
        <taxon>Nitrosomonadales</taxon>
        <taxon>Nitrosomonadaceae</taxon>
        <taxon>Nitrosomonas</taxon>
    </lineage>
</organism>
<dbReference type="Proteomes" id="UP000324176">
    <property type="component" value="Unassembled WGS sequence"/>
</dbReference>
<dbReference type="EMBL" id="CP011451">
    <property type="protein sequence ID" value="AKH36644.1"/>
    <property type="molecule type" value="Genomic_DNA"/>
</dbReference>
<dbReference type="PATRIC" id="fig|44574.3.peg.135"/>
<reference evidence="2 4" key="3">
    <citation type="submission" date="2019-07" db="EMBL/GenBank/DDBJ databases">
        <title>Active sludge and wastewater microbial communities from Klosterneuburg, Austria.</title>
        <authorList>
            <person name="Wagner M."/>
        </authorList>
    </citation>
    <scope>NUCLEOTIDE SEQUENCE [LARGE SCALE GENOMIC DNA]</scope>
    <source>
        <strain evidence="2 4">Nm2</strain>
    </source>
</reference>
<dbReference type="RefSeq" id="WP_046848747.1">
    <property type="nucleotide sequence ID" value="NZ_CBDIPD010000120.1"/>
</dbReference>
<keyword evidence="3" id="KW-1185">Reference proteome</keyword>
<evidence type="ECO:0000313" key="2">
    <source>
        <dbReference type="EMBL" id="TYP90979.1"/>
    </source>
</evidence>
<evidence type="ECO:0000313" key="1">
    <source>
        <dbReference type="EMBL" id="AKH36644.1"/>
    </source>
</evidence>
<evidence type="ECO:0000313" key="3">
    <source>
        <dbReference type="Proteomes" id="UP000034156"/>
    </source>
</evidence>
<dbReference type="Proteomes" id="UP000034156">
    <property type="component" value="Chromosome"/>
</dbReference>
<accession>A0A0F7KCW7</accession>
<reference evidence="1 3" key="2">
    <citation type="journal article" date="2016" name="Genome Announc.">
        <title>Genome Sequence of Nitrosomonas communis Strain Nm2, a Mesophilic Ammonia-Oxidizing Bacterium Isolated from Mediterranean Soil.</title>
        <authorList>
            <person name="Kozlowski J.A."/>
            <person name="Kits K.D."/>
            <person name="Stein L.Y."/>
        </authorList>
    </citation>
    <scope>NUCLEOTIDE SEQUENCE [LARGE SCALE GENOMIC DNA]</scope>
    <source>
        <strain evidence="1 3">Nm2</strain>
    </source>
</reference>
<dbReference type="KEGG" id="nco:AAW31_00530"/>
<dbReference type="AlphaFoldDB" id="A0A0F7KCW7"/>
<proteinExistence type="predicted"/>
<gene>
    <name evidence="1" type="ORF">AAW31_00530</name>
    <name evidence="2" type="ORF">BCL69_10123</name>
</gene>
<protein>
    <submittedName>
        <fullName evidence="1">Uncharacterized protein</fullName>
    </submittedName>
</protein>
<evidence type="ECO:0000313" key="4">
    <source>
        <dbReference type="Proteomes" id="UP000324176"/>
    </source>
</evidence>